<reference evidence="1" key="1">
    <citation type="submission" date="2014-09" db="EMBL/GenBank/DDBJ databases">
        <authorList>
            <person name="Magalhaes I.L.F."/>
            <person name="Oliveira U."/>
            <person name="Santos F.R."/>
            <person name="Vidigal T.H.D.A."/>
            <person name="Brescovit A.D."/>
            <person name="Santos A.J."/>
        </authorList>
    </citation>
    <scope>NUCLEOTIDE SEQUENCE</scope>
    <source>
        <tissue evidence="1">Shoot tissue taken approximately 20 cm above the soil surface</tissue>
    </source>
</reference>
<dbReference type="AlphaFoldDB" id="A0A0A9HJ55"/>
<organism evidence="1">
    <name type="scientific">Arundo donax</name>
    <name type="common">Giant reed</name>
    <name type="synonym">Donax arundinaceus</name>
    <dbReference type="NCBI Taxonomy" id="35708"/>
    <lineage>
        <taxon>Eukaryota</taxon>
        <taxon>Viridiplantae</taxon>
        <taxon>Streptophyta</taxon>
        <taxon>Embryophyta</taxon>
        <taxon>Tracheophyta</taxon>
        <taxon>Spermatophyta</taxon>
        <taxon>Magnoliopsida</taxon>
        <taxon>Liliopsida</taxon>
        <taxon>Poales</taxon>
        <taxon>Poaceae</taxon>
        <taxon>PACMAD clade</taxon>
        <taxon>Arundinoideae</taxon>
        <taxon>Arundineae</taxon>
        <taxon>Arundo</taxon>
    </lineage>
</organism>
<name>A0A0A9HJ55_ARUDO</name>
<protein>
    <submittedName>
        <fullName evidence="1">Uncharacterized protein</fullName>
    </submittedName>
</protein>
<evidence type="ECO:0000313" key="1">
    <source>
        <dbReference type="EMBL" id="JAE32928.1"/>
    </source>
</evidence>
<reference evidence="1" key="2">
    <citation type="journal article" date="2015" name="Data Brief">
        <title>Shoot transcriptome of the giant reed, Arundo donax.</title>
        <authorList>
            <person name="Barrero R.A."/>
            <person name="Guerrero F.D."/>
            <person name="Moolhuijzen P."/>
            <person name="Goolsby J.A."/>
            <person name="Tidwell J."/>
            <person name="Bellgard S.E."/>
            <person name="Bellgard M.I."/>
        </authorList>
    </citation>
    <scope>NUCLEOTIDE SEQUENCE</scope>
    <source>
        <tissue evidence="1">Shoot tissue taken approximately 20 cm above the soil surface</tissue>
    </source>
</reference>
<dbReference type="EMBL" id="GBRH01164968">
    <property type="protein sequence ID" value="JAE32928.1"/>
    <property type="molecule type" value="Transcribed_RNA"/>
</dbReference>
<accession>A0A0A9HJ55</accession>
<proteinExistence type="predicted"/>
<sequence length="56" mass="6047">MRDGNLGLLSTKRNLGGLLDGESTLLLGSVLRPLTNKICQINETITTLFLNAQESC</sequence>